<keyword evidence="8" id="KW-1185">Reference proteome</keyword>
<sequence>MRKMKKILNLRKNKNNEKEPLKNINVPTFSEEFAFSHSLRPPYNVLLDTNYINDCVRKKKDVKNELWTVLDGNVKMHITDCVIAELEKLGRPYRVALALVRGQDIVRLKCDHKGTYADDCILDRVTEHKCYVVATSDVGLKQRIKNIQGVPIVSFRGQRSTVERFIPATY</sequence>
<dbReference type="GeneID" id="36318766"/>
<dbReference type="EMBL" id="JPQZ01000012">
    <property type="protein sequence ID" value="KKO75791.1"/>
    <property type="molecule type" value="Genomic_DNA"/>
</dbReference>
<dbReference type="InterPro" id="IPR006984">
    <property type="entry name" value="Fcf1/UTP23"/>
</dbReference>
<dbReference type="GO" id="GO:0004540">
    <property type="term" value="F:RNA nuclease activity"/>
    <property type="evidence" value="ECO:0007669"/>
    <property type="project" value="UniProtKB-ARBA"/>
</dbReference>
<protein>
    <submittedName>
        <fullName evidence="7">Fcf1p</fullName>
    </submittedName>
</protein>
<dbReference type="Gene3D" id="3.40.50.1010">
    <property type="entry name" value="5'-nuclease"/>
    <property type="match status" value="1"/>
</dbReference>
<comment type="caution">
    <text evidence="7">The sequence shown here is derived from an EMBL/GenBank/DDBJ whole genome shotgun (WGS) entry which is preliminary data.</text>
</comment>
<organism evidence="7 8">
    <name type="scientific">Vairimorpha ceranae</name>
    <dbReference type="NCBI Taxonomy" id="40302"/>
    <lineage>
        <taxon>Eukaryota</taxon>
        <taxon>Fungi</taxon>
        <taxon>Fungi incertae sedis</taxon>
        <taxon>Microsporidia</taxon>
        <taxon>Nosematidae</taxon>
        <taxon>Vairimorpha</taxon>
    </lineage>
</organism>
<dbReference type="Pfam" id="PF04900">
    <property type="entry name" value="Fcf1"/>
    <property type="match status" value="1"/>
</dbReference>
<dbReference type="GO" id="GO:0006364">
    <property type="term" value="P:rRNA processing"/>
    <property type="evidence" value="ECO:0007669"/>
    <property type="project" value="UniProtKB-KW"/>
</dbReference>
<proteinExistence type="inferred from homology"/>
<evidence type="ECO:0000313" key="8">
    <source>
        <dbReference type="Proteomes" id="UP000034350"/>
    </source>
</evidence>
<dbReference type="OrthoDB" id="76105at2759"/>
<dbReference type="GO" id="GO:0032040">
    <property type="term" value="C:small-subunit processome"/>
    <property type="evidence" value="ECO:0007669"/>
    <property type="project" value="InterPro"/>
</dbReference>
<keyword evidence="3" id="KW-0698">rRNA processing</keyword>
<evidence type="ECO:0000259" key="6">
    <source>
        <dbReference type="SMART" id="SM00670"/>
    </source>
</evidence>
<evidence type="ECO:0000313" key="7">
    <source>
        <dbReference type="EMBL" id="KKO75791.1"/>
    </source>
</evidence>
<dbReference type="InterPro" id="IPR037503">
    <property type="entry name" value="Fcf1_PIN"/>
</dbReference>
<evidence type="ECO:0000256" key="5">
    <source>
        <dbReference type="ARBA" id="ARBA00024026"/>
    </source>
</evidence>
<dbReference type="InterPro" id="IPR029060">
    <property type="entry name" value="PIN-like_dom_sf"/>
</dbReference>
<keyword evidence="2" id="KW-0690">Ribosome biogenesis</keyword>
<comment type="similarity">
    <text evidence="5">Belongs to the UTP23/FCF1 family. FCF1 subfamily.</text>
</comment>
<comment type="subcellular location">
    <subcellularLocation>
        <location evidence="1">Nucleus</location>
        <location evidence="1">Nucleolus</location>
    </subcellularLocation>
</comment>
<dbReference type="InterPro" id="IPR002716">
    <property type="entry name" value="PIN_dom"/>
</dbReference>
<accession>A0A0F9WEH9</accession>
<gene>
    <name evidence="7" type="ORF">AAJ76_1200045493</name>
</gene>
<evidence type="ECO:0000256" key="4">
    <source>
        <dbReference type="ARBA" id="ARBA00023242"/>
    </source>
</evidence>
<reference evidence="7 8" key="1">
    <citation type="journal article" date="2015" name="Environ. Microbiol.">
        <title>Genome analyses suggest the presence of polyploidy and recent human-driven expansions in eight global populations of the honeybee pathogen Nosema ceranae.</title>
        <authorList>
            <person name="Pelin A."/>
            <person name="Selman M."/>
            <person name="Aris-Brosou S."/>
            <person name="Farinelli L."/>
            <person name="Corradi N."/>
        </authorList>
    </citation>
    <scope>NUCLEOTIDE SEQUENCE [LARGE SCALE GENOMIC DNA]</scope>
    <source>
        <strain evidence="7 8">PA08 1199</strain>
    </source>
</reference>
<evidence type="ECO:0000256" key="1">
    <source>
        <dbReference type="ARBA" id="ARBA00004604"/>
    </source>
</evidence>
<dbReference type="SMART" id="SM00670">
    <property type="entry name" value="PINc"/>
    <property type="match status" value="1"/>
</dbReference>
<dbReference type="CDD" id="cd09864">
    <property type="entry name" value="PIN_Fcf1-like"/>
    <property type="match status" value="1"/>
</dbReference>
<dbReference type="PANTHER" id="PTHR12416">
    <property type="entry name" value="RRNA-PROCESSING PROTEIN UTP23 HOMOLOG"/>
    <property type="match status" value="1"/>
</dbReference>
<dbReference type="AlphaFoldDB" id="A0A0F9WEH9"/>
<dbReference type="Proteomes" id="UP000034350">
    <property type="component" value="Unassembled WGS sequence"/>
</dbReference>
<feature type="domain" description="PIN" evidence="6">
    <location>
        <begin position="43"/>
        <end position="142"/>
    </location>
</feature>
<evidence type="ECO:0000256" key="3">
    <source>
        <dbReference type="ARBA" id="ARBA00022552"/>
    </source>
</evidence>
<name>A0A0F9WEH9_9MICR</name>
<evidence type="ECO:0000256" key="2">
    <source>
        <dbReference type="ARBA" id="ARBA00022517"/>
    </source>
</evidence>
<dbReference type="RefSeq" id="XP_024331533.1">
    <property type="nucleotide sequence ID" value="XM_024473868.1"/>
</dbReference>
<dbReference type="VEuPathDB" id="MicrosporidiaDB:AAJ76_1200045493"/>
<dbReference type="SUPFAM" id="SSF88723">
    <property type="entry name" value="PIN domain-like"/>
    <property type="match status" value="1"/>
</dbReference>
<keyword evidence="4" id="KW-0539">Nucleus</keyword>
<dbReference type="VEuPathDB" id="MicrosporidiaDB:G9O61_00g009000"/>